<dbReference type="OrthoDB" id="9764035at2"/>
<dbReference type="UniPathway" id="UPA00148">
    <property type="reaction ID" value="UER00220"/>
</dbReference>
<dbReference type="InterPro" id="IPR027417">
    <property type="entry name" value="P-loop_NTPase"/>
</dbReference>
<dbReference type="NCBIfam" id="NF002204">
    <property type="entry name" value="PRK01077.1"/>
    <property type="match status" value="1"/>
</dbReference>
<comment type="catalytic activity">
    <reaction evidence="9">
        <text>hydrogenobyrinate + 2 L-glutamine + 2 ATP + 2 H2O = hydrogenobyrinate a,c-diamide + 2 L-glutamate + 2 ADP + 2 phosphate + 2 H(+)</text>
        <dbReference type="Rhea" id="RHEA:12544"/>
        <dbReference type="ChEBI" id="CHEBI:15377"/>
        <dbReference type="ChEBI" id="CHEBI:15378"/>
        <dbReference type="ChEBI" id="CHEBI:29985"/>
        <dbReference type="ChEBI" id="CHEBI:30616"/>
        <dbReference type="ChEBI" id="CHEBI:43474"/>
        <dbReference type="ChEBI" id="CHEBI:58359"/>
        <dbReference type="ChEBI" id="CHEBI:77873"/>
        <dbReference type="ChEBI" id="CHEBI:77874"/>
        <dbReference type="ChEBI" id="CHEBI:456216"/>
        <dbReference type="EC" id="6.3.5.9"/>
    </reaction>
</comment>
<evidence type="ECO:0000256" key="5">
    <source>
        <dbReference type="ARBA" id="ARBA00022741"/>
    </source>
</evidence>
<feature type="active site" description="Nucleophile" evidence="9">
    <location>
        <position position="333"/>
    </location>
</feature>
<dbReference type="Gene3D" id="3.40.50.880">
    <property type="match status" value="1"/>
</dbReference>
<reference evidence="12 13" key="1">
    <citation type="submission" date="2017-09" db="EMBL/GenBank/DDBJ databases">
        <authorList>
            <person name="Ehlers B."/>
            <person name="Leendertz F.H."/>
        </authorList>
    </citation>
    <scope>NUCLEOTIDE SEQUENCE [LARGE SCALE GENOMIC DNA]</scope>
    <source>
        <strain evidence="12 13">DSM 18289</strain>
    </source>
</reference>
<dbReference type="CDD" id="cd05388">
    <property type="entry name" value="CobB_N"/>
    <property type="match status" value="1"/>
</dbReference>
<evidence type="ECO:0000259" key="11">
    <source>
        <dbReference type="Pfam" id="PF07685"/>
    </source>
</evidence>
<dbReference type="Pfam" id="PF01656">
    <property type="entry name" value="CbiA"/>
    <property type="match status" value="1"/>
</dbReference>
<comment type="similarity">
    <text evidence="2">Belongs to the CobB/CobQ family. CobQ subfamily.</text>
</comment>
<dbReference type="Pfam" id="PF07685">
    <property type="entry name" value="GATase_3"/>
    <property type="match status" value="1"/>
</dbReference>
<dbReference type="Gene3D" id="3.40.50.300">
    <property type="entry name" value="P-loop containing nucleotide triphosphate hydrolases"/>
    <property type="match status" value="1"/>
</dbReference>
<name>A0A285NEZ3_9HYPH</name>
<dbReference type="Proteomes" id="UP000219439">
    <property type="component" value="Unassembled WGS sequence"/>
</dbReference>
<dbReference type="PANTHER" id="PTHR43873">
    <property type="entry name" value="COBYRINATE A,C-DIAMIDE SYNTHASE"/>
    <property type="match status" value="1"/>
</dbReference>
<dbReference type="EMBL" id="OBEL01000001">
    <property type="protein sequence ID" value="SNZ07463.1"/>
    <property type="molecule type" value="Genomic_DNA"/>
</dbReference>
<gene>
    <name evidence="9" type="primary">cobB</name>
    <name evidence="12" type="ORF">SAMN06265368_0988</name>
</gene>
<comment type="cofactor">
    <cofactor evidence="1 9">
        <name>Mg(2+)</name>
        <dbReference type="ChEBI" id="CHEBI:18420"/>
    </cofactor>
</comment>
<feature type="site" description="Increases nucleophilicity of active site Cys" evidence="9">
    <location>
        <position position="433"/>
    </location>
</feature>
<evidence type="ECO:0000256" key="1">
    <source>
        <dbReference type="ARBA" id="ARBA00001946"/>
    </source>
</evidence>
<evidence type="ECO:0000256" key="9">
    <source>
        <dbReference type="HAMAP-Rule" id="MF_00027"/>
    </source>
</evidence>
<dbReference type="AlphaFoldDB" id="A0A285NEZ3"/>
<evidence type="ECO:0000256" key="6">
    <source>
        <dbReference type="ARBA" id="ARBA00022840"/>
    </source>
</evidence>
<keyword evidence="6 9" id="KW-0067">ATP-binding</keyword>
<keyword evidence="8 9" id="KW-0315">Glutamine amidotransferase</keyword>
<dbReference type="NCBIfam" id="TIGR00379">
    <property type="entry name" value="cobB"/>
    <property type="match status" value="1"/>
</dbReference>
<keyword evidence="5 9" id="KW-0547">Nucleotide-binding</keyword>
<accession>A0A285NEZ3</accession>
<dbReference type="EC" id="6.3.5.9" evidence="9"/>
<evidence type="ECO:0000256" key="8">
    <source>
        <dbReference type="ARBA" id="ARBA00022962"/>
    </source>
</evidence>
<comment type="miscellaneous">
    <text evidence="9">The a and c carboxylates of hydrogenobyrinate are activated for nucleophilic attack via formation of a phosphorylated intermediate by ATP. CobB catalyzes first the amidation of the c-carboxylate, and then that of the a-carboxylate.</text>
</comment>
<dbReference type="GO" id="GO:0005524">
    <property type="term" value="F:ATP binding"/>
    <property type="evidence" value="ECO:0007669"/>
    <property type="project" value="UniProtKB-UniRule"/>
</dbReference>
<comment type="domain">
    <text evidence="9">Comprises of two domains. The C-terminal domain contains the binding site for glutamine and catalyzes the hydrolysis of this substrate to glutamate and ammonia. The N-terminal domain is anticipated to bind ATP and hydrogenobyrinate and catalyzes the ultimate synthesis of the diamide product. The ammonia produced via the glutaminase domain is probably translocated to the adjacent domain via a molecular tunnel, where it reacts with an activated intermediate.</text>
</comment>
<comment type="similarity">
    <text evidence="9">Belongs to the CobB/CbiA family.</text>
</comment>
<feature type="domain" description="CobB/CobQ-like glutamine amidotransferase" evidence="11">
    <location>
        <begin position="251"/>
        <end position="435"/>
    </location>
</feature>
<dbReference type="InterPro" id="IPR029062">
    <property type="entry name" value="Class_I_gatase-like"/>
</dbReference>
<organism evidence="12 13">
    <name type="scientific">Cohaesibacter gelatinilyticus</name>
    <dbReference type="NCBI Taxonomy" id="372072"/>
    <lineage>
        <taxon>Bacteria</taxon>
        <taxon>Pseudomonadati</taxon>
        <taxon>Pseudomonadota</taxon>
        <taxon>Alphaproteobacteria</taxon>
        <taxon>Hyphomicrobiales</taxon>
        <taxon>Cohaesibacteraceae</taxon>
    </lineage>
</organism>
<dbReference type="PROSITE" id="PS51274">
    <property type="entry name" value="GATASE_COBBQ"/>
    <property type="match status" value="1"/>
</dbReference>
<dbReference type="GO" id="GO:0009236">
    <property type="term" value="P:cobalamin biosynthetic process"/>
    <property type="evidence" value="ECO:0007669"/>
    <property type="project" value="UniProtKB-UniRule"/>
</dbReference>
<comment type="pathway">
    <text evidence="9">Cofactor biosynthesis; adenosylcobalamin biosynthesis; cob(II)yrinate a,c-diamide from precorrin-2 (aerobic route): step 9/10.</text>
</comment>
<keyword evidence="13" id="KW-1185">Reference proteome</keyword>
<comment type="function">
    <text evidence="9">Catalyzes the ATP-dependent amidation of the two carboxylate groups at positions a and c of hydrogenobyrinate, using either L-glutamine or ammonia as the nitrogen source.</text>
</comment>
<dbReference type="SUPFAM" id="SSF52317">
    <property type="entry name" value="Class I glutamine amidotransferase-like"/>
    <property type="match status" value="1"/>
</dbReference>
<dbReference type="PANTHER" id="PTHR43873:SF1">
    <property type="entry name" value="COBYRINATE A,C-DIAMIDE SYNTHASE"/>
    <property type="match status" value="1"/>
</dbReference>
<dbReference type="GO" id="GO:0042242">
    <property type="term" value="F:cobyrinic acid a,c-diamide synthase activity"/>
    <property type="evidence" value="ECO:0007669"/>
    <property type="project" value="InterPro"/>
</dbReference>
<proteinExistence type="inferred from homology"/>
<evidence type="ECO:0000256" key="4">
    <source>
        <dbReference type="ARBA" id="ARBA00022598"/>
    </source>
</evidence>
<protein>
    <recommendedName>
        <fullName evidence="9">Hydrogenobyrinate a,c-diamide synthase</fullName>
        <ecNumber evidence="9">6.3.5.9</ecNumber>
    </recommendedName>
    <alternativeName>
        <fullName evidence="9">Hydrogenobyrinic acid a,c-diamide synthase</fullName>
    </alternativeName>
</protein>
<dbReference type="GO" id="GO:0043802">
    <property type="term" value="F:hydrogenobyrinic acid a,c-diamide synthase (glutamine-hydrolysing) activity"/>
    <property type="evidence" value="ECO:0007669"/>
    <property type="project" value="UniProtKB-UniRule"/>
</dbReference>
<evidence type="ECO:0000256" key="3">
    <source>
        <dbReference type="ARBA" id="ARBA00022573"/>
    </source>
</evidence>
<keyword evidence="3 9" id="KW-0169">Cobalamin biosynthesis</keyword>
<dbReference type="InterPro" id="IPR002586">
    <property type="entry name" value="CobQ/CobB/MinD/ParA_Nub-bd_dom"/>
</dbReference>
<sequence>MTDLAPNGLILAAASSNSGKTMLSLGLQRLLVRNDIGVAPAKCGPDYIDPAFHKAASHKTSINLDPWAMIPEELCTRAFNHAGGADIFFCEGVMGLFDGAAGGQGSTASLAKILNLPVILVLDVKGQAQTSAALIYGLKAYDPDLQIAGVILNRVGSVHHESLLREAIEVLDIPVIGAVRNNPDLEMPSRHLGLVQADEYADLNARIDRISDHIEPNIDLKRLIDLAQPLNAPDVSAVQKPGMLQPLGQHIAIAKDAAFTFIYPHVLSDWQDQGAEISFFSPLNDEEPHPDADAIYLPGGYPELHLEQLAAAYQFKMSMREAASNNTRIFGECGGFMVLGKEIIGKDSKVEDMLNLLPITTSFSNPKLNLGYRILNHDQLLPWAPGLVAHEFHYANITWQGKAESLFHATNASGKELAPMGLRIGSVMGSFAHIIGAKG</sequence>
<dbReference type="SUPFAM" id="SSF52540">
    <property type="entry name" value="P-loop containing nucleoside triphosphate hydrolases"/>
    <property type="match status" value="1"/>
</dbReference>
<dbReference type="RefSeq" id="WP_097152246.1">
    <property type="nucleotide sequence ID" value="NZ_OBEL01000001.1"/>
</dbReference>
<keyword evidence="4 9" id="KW-0436">Ligase</keyword>
<feature type="domain" description="CobQ/CobB/MinD/ParA nucleotide binding" evidence="10">
    <location>
        <begin position="10"/>
        <end position="192"/>
    </location>
</feature>
<keyword evidence="7 9" id="KW-0460">Magnesium</keyword>
<dbReference type="InterPro" id="IPR011698">
    <property type="entry name" value="GATase_3"/>
</dbReference>
<evidence type="ECO:0000256" key="7">
    <source>
        <dbReference type="ARBA" id="ARBA00022842"/>
    </source>
</evidence>
<evidence type="ECO:0000256" key="2">
    <source>
        <dbReference type="ARBA" id="ARBA00006205"/>
    </source>
</evidence>
<evidence type="ECO:0000313" key="13">
    <source>
        <dbReference type="Proteomes" id="UP000219439"/>
    </source>
</evidence>
<evidence type="ECO:0000313" key="12">
    <source>
        <dbReference type="EMBL" id="SNZ07463.1"/>
    </source>
</evidence>
<dbReference type="HAMAP" id="MF_00027">
    <property type="entry name" value="CobB_CbiA"/>
    <property type="match status" value="1"/>
</dbReference>
<dbReference type="InterPro" id="IPR004484">
    <property type="entry name" value="CbiA/CobB_synth"/>
</dbReference>
<evidence type="ECO:0000259" key="10">
    <source>
        <dbReference type="Pfam" id="PF01656"/>
    </source>
</evidence>